<evidence type="ECO:0000313" key="8">
    <source>
        <dbReference type="EMBL" id="RLP12126.1"/>
    </source>
</evidence>
<feature type="binding site" evidence="5">
    <location>
        <begin position="12"/>
        <end position="19"/>
    </location>
    <ligand>
        <name>substrate</name>
    </ligand>
</feature>
<feature type="binding site" evidence="5">
    <location>
        <begin position="90"/>
        <end position="93"/>
    </location>
    <ligand>
        <name>substrate</name>
    </ligand>
</feature>
<feature type="active site" description="Proton donor/acceptor" evidence="4">
    <location>
        <position position="90"/>
    </location>
</feature>
<feature type="active site" description="Tele-phosphohistidine intermediate" evidence="4">
    <location>
        <position position="13"/>
    </location>
</feature>
<dbReference type="Proteomes" id="UP000279336">
    <property type="component" value="Unassembled WGS sequence"/>
</dbReference>
<evidence type="ECO:0000313" key="9">
    <source>
        <dbReference type="Proteomes" id="UP000279336"/>
    </source>
</evidence>
<evidence type="ECO:0000256" key="1">
    <source>
        <dbReference type="ARBA" id="ARBA00006717"/>
    </source>
</evidence>
<evidence type="ECO:0000256" key="5">
    <source>
        <dbReference type="PIRSR" id="PIRSR613078-2"/>
    </source>
</evidence>
<feature type="binding site" evidence="5">
    <location>
        <position position="101"/>
    </location>
    <ligand>
        <name>substrate</name>
    </ligand>
</feature>
<dbReference type="InterPro" id="IPR029033">
    <property type="entry name" value="His_PPase_superfam"/>
</dbReference>
<evidence type="ECO:0000256" key="2">
    <source>
        <dbReference type="ARBA" id="ARBA00023152"/>
    </source>
</evidence>
<accession>A0A8B3FRU1</accession>
<dbReference type="PROSITE" id="PS00175">
    <property type="entry name" value="PG_MUTASE"/>
    <property type="match status" value="1"/>
</dbReference>
<gene>
    <name evidence="8" type="ORF">D7U36_02330</name>
</gene>
<dbReference type="Pfam" id="PF00300">
    <property type="entry name" value="His_Phos_1"/>
    <property type="match status" value="1"/>
</dbReference>
<dbReference type="InterPro" id="IPR005952">
    <property type="entry name" value="Phosphogly_mut1"/>
</dbReference>
<feature type="binding site" evidence="5">
    <location>
        <begin position="25"/>
        <end position="26"/>
    </location>
    <ligand>
        <name>substrate</name>
    </ligand>
</feature>
<dbReference type="GO" id="GO:0004619">
    <property type="term" value="F:phosphoglycerate mutase activity"/>
    <property type="evidence" value="ECO:0007669"/>
    <property type="project" value="UniProtKB-EC"/>
</dbReference>
<evidence type="ECO:0000256" key="6">
    <source>
        <dbReference type="PIRSR" id="PIRSR613078-3"/>
    </source>
</evidence>
<name>A0A8B3FRU1_9ACTN</name>
<organism evidence="8 9">
    <name type="scientific">Propionibacterium australiense</name>
    <dbReference type="NCBI Taxonomy" id="119981"/>
    <lineage>
        <taxon>Bacteria</taxon>
        <taxon>Bacillati</taxon>
        <taxon>Actinomycetota</taxon>
        <taxon>Actinomycetes</taxon>
        <taxon>Propionibacteriales</taxon>
        <taxon>Propionibacteriaceae</taxon>
        <taxon>Propionibacterium</taxon>
    </lineage>
</organism>
<reference evidence="8 9" key="1">
    <citation type="submission" date="2018-10" db="EMBL/GenBank/DDBJ databases">
        <title>Propionibacterium australiense Genome Sequencing and Assembly.</title>
        <authorList>
            <person name="Bernier A.-M."/>
            <person name="Bernard K."/>
        </authorList>
    </citation>
    <scope>NUCLEOTIDE SEQUENCE [LARGE SCALE GENOMIC DNA]</scope>
    <source>
        <strain evidence="8 9">NML98A078</strain>
    </source>
</reference>
<evidence type="ECO:0000256" key="3">
    <source>
        <dbReference type="ARBA" id="ARBA00023235"/>
    </source>
</evidence>
<dbReference type="PIRSF" id="PIRSF000709">
    <property type="entry name" value="6PFK_2-Ptase"/>
    <property type="match status" value="1"/>
</dbReference>
<dbReference type="NCBIfam" id="TIGR01258">
    <property type="entry name" value="pgm_1"/>
    <property type="match status" value="1"/>
</dbReference>
<dbReference type="SUPFAM" id="SSF53254">
    <property type="entry name" value="Phosphoglycerate mutase-like"/>
    <property type="match status" value="1"/>
</dbReference>
<dbReference type="EMBL" id="RCIW01000003">
    <property type="protein sequence ID" value="RLP12126.1"/>
    <property type="molecule type" value="Genomic_DNA"/>
</dbReference>
<feature type="binding site" evidence="5">
    <location>
        <begin position="117"/>
        <end position="118"/>
    </location>
    <ligand>
        <name>substrate</name>
    </ligand>
</feature>
<dbReference type="Gene3D" id="3.40.50.1240">
    <property type="entry name" value="Phosphoglycerate mutase-like"/>
    <property type="match status" value="1"/>
</dbReference>
<dbReference type="OrthoDB" id="9781415at2"/>
<comment type="similarity">
    <text evidence="1">Belongs to the phosphoglycerate mutase family. BPG-dependent PGAM subfamily.</text>
</comment>
<keyword evidence="3 8" id="KW-0413">Isomerase</keyword>
<feature type="site" description="Transition state stabilizer" evidence="6">
    <location>
        <position position="183"/>
    </location>
</feature>
<dbReference type="InterPro" id="IPR001345">
    <property type="entry name" value="PG/BPGM_mutase_AS"/>
</dbReference>
<comment type="catalytic activity">
    <reaction evidence="7">
        <text>(2R)-2-phosphoglycerate = (2R)-3-phosphoglycerate</text>
        <dbReference type="Rhea" id="RHEA:15901"/>
        <dbReference type="ChEBI" id="CHEBI:58272"/>
        <dbReference type="ChEBI" id="CHEBI:58289"/>
        <dbReference type="EC" id="5.4.2.11"/>
    </reaction>
</comment>
<keyword evidence="2" id="KW-0324">Glycolysis</keyword>
<dbReference type="RefSeq" id="WP_121587910.1">
    <property type="nucleotide sequence ID" value="NZ_RCIW01000003.1"/>
</dbReference>
<dbReference type="GO" id="GO:0006096">
    <property type="term" value="P:glycolytic process"/>
    <property type="evidence" value="ECO:0007669"/>
    <property type="project" value="UniProtKB-UniPathway"/>
</dbReference>
<dbReference type="SMART" id="SM00855">
    <property type="entry name" value="PGAM"/>
    <property type="match status" value="1"/>
</dbReference>
<sequence length="249" mass="26957">MRDPRHTLVLVRHGESVYNADQIFTGLLDVDLSERGVAQIGVAARLMADAGLHPRLVVASPLLRATRTAEGIQEVLCPEAALRLDWRLAERDYGCLTGVPKHECRARWGEEAFFTWRRTLTGRPPAATEEQRAGWPTSSVELGPLVLGMSESLADVVERVRPFWAWLRGQLADGEGPVAVVAHGNSLRALCLLMGGVTAAEVERLNIPAAQPLVFETDEHGDPLDRAGSYLDPATAQVEAARVAAEGGT</sequence>
<comment type="pathway">
    <text evidence="7">Carbohydrate degradation; glycolysis; pyruvate from D-glyceraldehyde 3-phosphate: step 3/5.</text>
</comment>
<dbReference type="CDD" id="cd07067">
    <property type="entry name" value="HP_PGM_like"/>
    <property type="match status" value="1"/>
</dbReference>
<feature type="binding site" evidence="5">
    <location>
        <position position="64"/>
    </location>
    <ligand>
        <name>substrate</name>
    </ligand>
</feature>
<proteinExistence type="inferred from homology"/>
<protein>
    <recommendedName>
        <fullName evidence="7">2,3-bisphosphoglycerate-dependent phosphoglycerate mutase</fullName>
        <ecNumber evidence="7">5.4.2.11</ecNumber>
    </recommendedName>
</protein>
<comment type="function">
    <text evidence="7">Catalyzes the interconversion of 2-phosphoglycerate and 3-phosphoglycerate.</text>
</comment>
<dbReference type="EC" id="5.4.2.11" evidence="7"/>
<comment type="caution">
    <text evidence="8">The sequence shown here is derived from an EMBL/GenBank/DDBJ whole genome shotgun (WGS) entry which is preliminary data.</text>
</comment>
<dbReference type="AlphaFoldDB" id="A0A8B3FRU1"/>
<evidence type="ECO:0000256" key="4">
    <source>
        <dbReference type="PIRSR" id="PIRSR613078-1"/>
    </source>
</evidence>
<dbReference type="UniPathway" id="UPA00109">
    <property type="reaction ID" value="UER00186"/>
</dbReference>
<dbReference type="InterPro" id="IPR013078">
    <property type="entry name" value="His_Pase_superF_clade-1"/>
</dbReference>
<feature type="binding site" evidence="5">
    <location>
        <begin position="184"/>
        <end position="185"/>
    </location>
    <ligand>
        <name>substrate</name>
    </ligand>
</feature>
<evidence type="ECO:0000256" key="7">
    <source>
        <dbReference type="RuleBase" id="RU004512"/>
    </source>
</evidence>
<dbReference type="PANTHER" id="PTHR11931">
    <property type="entry name" value="PHOSPHOGLYCERATE MUTASE"/>
    <property type="match status" value="1"/>
</dbReference>